<dbReference type="InterPro" id="IPR000320">
    <property type="entry name" value="Hedgehog_signalling_dom"/>
</dbReference>
<feature type="site" description="Cleavage; by autolysis" evidence="15">
    <location>
        <begin position="199"/>
        <end position="200"/>
    </location>
</feature>
<comment type="caution">
    <text evidence="21">The sequence shown here is derived from an EMBL/GenBank/DDBJ whole genome shotgun (WGS) entry which is preliminary data.</text>
</comment>
<feature type="binding site" evidence="16">
    <location>
        <position position="184"/>
    </location>
    <ligand>
        <name>Zn(2+)</name>
        <dbReference type="ChEBI" id="CHEBI:29105"/>
    </ligand>
</feature>
<dbReference type="InterPro" id="IPR001657">
    <property type="entry name" value="Hedgehog"/>
</dbReference>
<keyword evidence="16" id="KW-0862">Zinc</keyword>
<evidence type="ECO:0000256" key="4">
    <source>
        <dbReference type="ARBA" id="ARBA00022670"/>
    </source>
</evidence>
<dbReference type="InterPro" id="IPR001767">
    <property type="entry name" value="Hedgehog_Hint"/>
</dbReference>
<feature type="binding site" evidence="16">
    <location>
        <position position="97"/>
    </location>
    <ligand>
        <name>Ca(2+)</name>
        <dbReference type="ChEBI" id="CHEBI:29108"/>
        <label>1</label>
    </ligand>
</feature>
<keyword evidence="7 17" id="KW-0732">Signal</keyword>
<dbReference type="PANTHER" id="PTHR11889">
    <property type="entry name" value="HEDGEHOG"/>
    <property type="match status" value="1"/>
</dbReference>
<dbReference type="PANTHER" id="PTHR11889:SF31">
    <property type="entry name" value="PROTEIN HEDGEHOG"/>
    <property type="match status" value="1"/>
</dbReference>
<dbReference type="PRINTS" id="PR00632">
    <property type="entry name" value="SONICHHOG"/>
</dbReference>
<keyword evidence="8 17" id="KW-0378">Hydrolase</keyword>
<evidence type="ECO:0000256" key="1">
    <source>
        <dbReference type="ARBA" id="ARBA00010649"/>
    </source>
</evidence>
<evidence type="ECO:0000256" key="14">
    <source>
        <dbReference type="ARBA" id="ARBA00048589"/>
    </source>
</evidence>
<feature type="binding site" evidence="16">
    <location>
        <position position="92"/>
    </location>
    <ligand>
        <name>Ca(2+)</name>
        <dbReference type="ChEBI" id="CHEBI:29108"/>
        <label>1</label>
    </ligand>
</feature>
<feature type="domain" description="Hint" evidence="19">
    <location>
        <begin position="309"/>
        <end position="353"/>
    </location>
</feature>
<evidence type="ECO:0000256" key="16">
    <source>
        <dbReference type="PIRSR" id="PIRSR009400-2"/>
    </source>
</evidence>
<keyword evidence="5" id="KW-0808">Transferase</keyword>
<dbReference type="Pfam" id="PF01085">
    <property type="entry name" value="HH_signal"/>
    <property type="match status" value="1"/>
</dbReference>
<dbReference type="GO" id="GO:0048731">
    <property type="term" value="P:system development"/>
    <property type="evidence" value="ECO:0007669"/>
    <property type="project" value="UniProtKB-ARBA"/>
</dbReference>
<keyword evidence="17" id="KW-0333">Golgi apparatus</keyword>
<dbReference type="Proteomes" id="UP000749559">
    <property type="component" value="Unassembled WGS sequence"/>
</dbReference>
<dbReference type="GO" id="GO:0007224">
    <property type="term" value="P:smoothened signaling pathway"/>
    <property type="evidence" value="ECO:0007669"/>
    <property type="project" value="TreeGrafter"/>
</dbReference>
<dbReference type="AlphaFoldDB" id="A0A8S4N2Z6"/>
<evidence type="ECO:0000256" key="12">
    <source>
        <dbReference type="ARBA" id="ARBA00023139"/>
    </source>
</evidence>
<dbReference type="GO" id="GO:0008233">
    <property type="term" value="F:peptidase activity"/>
    <property type="evidence" value="ECO:0007669"/>
    <property type="project" value="UniProtKB-UniRule"/>
</dbReference>
<feature type="site" description="Essential for auto-cleavage" evidence="15">
    <location>
        <position position="271"/>
    </location>
</feature>
<comment type="subcellular location">
    <molecule>Protein hedgehog N-product</molecule>
    <subcellularLocation>
        <location evidence="17">Cell membrane</location>
        <topology evidence="17">Lipid-anchor</topology>
    </subcellularLocation>
</comment>
<sequence length="411" mass="45997">MATNYWKTMELFLLIFLCLNHSTLQCGPGRGPGRPRGSYKLIPLVFKQHVPNVSENTLGASGLPEGKISRNSPKFKDLITNHNTDIIFKDEENTGADKMMSERCKDKLDTLAISVMNHWPGVKLRVTEAWDEDGVHAKDSLHYEGRSVDITTSDRDRSKYGMLARLAVEAGFDWVYYQSRGHIHCSVKSDSSIAIKSGGCFPGTSLLTTKDGSTKTMSDLRPGDNVLTVTSSGELVYSPVISFLDRDKSQPNLYYTLHTESAKSITLTPSHLIYVSQNNNTKTVNPIEDGVAKFAMDVREGQYIYITDNGKLKLERVIHMEQSSRKGGYAPITAHGTIVVDGALASCYAVVNSHNVAHYALTPLRLYHYITEWLHWSHSHTSTLETGVHWYAKLLYDISPWVMNSNMMFNP</sequence>
<feature type="binding site" evidence="16">
    <location>
        <position position="149"/>
    </location>
    <ligand>
        <name>Zn(2+)</name>
        <dbReference type="ChEBI" id="CHEBI:29105"/>
    </ligand>
</feature>
<feature type="binding site" evidence="16">
    <location>
        <position position="131"/>
    </location>
    <ligand>
        <name>Ca(2+)</name>
        <dbReference type="ChEBI" id="CHEBI:29108"/>
        <label>2</label>
    </ligand>
</feature>
<comment type="function">
    <molecule>Protein hedgehog N-product</molecule>
    <text evidence="17">The dually lipidated hedgehog protein N-product is a morphogen which is essential for a variety of patterning events during development.</text>
</comment>
<dbReference type="InterPro" id="IPR050387">
    <property type="entry name" value="Hedgehog_Signaling"/>
</dbReference>
<dbReference type="SMART" id="SM00305">
    <property type="entry name" value="HintC"/>
    <property type="match status" value="1"/>
</dbReference>
<dbReference type="GO" id="GO:0005113">
    <property type="term" value="F:patched binding"/>
    <property type="evidence" value="ECO:0007669"/>
    <property type="project" value="TreeGrafter"/>
</dbReference>
<evidence type="ECO:0000256" key="17">
    <source>
        <dbReference type="RuleBase" id="RU280812"/>
    </source>
</evidence>
<dbReference type="GO" id="GO:0005886">
    <property type="term" value="C:plasma membrane"/>
    <property type="evidence" value="ECO:0007669"/>
    <property type="project" value="UniProtKB-SubCell"/>
</dbReference>
<evidence type="ECO:0000256" key="15">
    <source>
        <dbReference type="PIRSR" id="PIRSR009400-1"/>
    </source>
</evidence>
<evidence type="ECO:0000256" key="3">
    <source>
        <dbReference type="ARBA" id="ARBA00022475"/>
    </source>
</evidence>
<dbReference type="GO" id="GO:0001708">
    <property type="term" value="P:cell fate specification"/>
    <property type="evidence" value="ECO:0007669"/>
    <property type="project" value="TreeGrafter"/>
</dbReference>
<keyword evidence="2 17" id="KW-0217">Developmental protein</keyword>
<keyword evidence="6 16" id="KW-0479">Metal-binding</keyword>
<evidence type="ECO:0000313" key="21">
    <source>
        <dbReference type="EMBL" id="CAH1775595.1"/>
    </source>
</evidence>
<feature type="binding site" evidence="16">
    <location>
        <position position="133"/>
    </location>
    <ligand>
        <name>Ca(2+)</name>
        <dbReference type="ChEBI" id="CHEBI:29108"/>
        <label>2</label>
    </ligand>
</feature>
<feature type="binding site" evidence="16">
    <location>
        <position position="91"/>
    </location>
    <ligand>
        <name>Ca(2+)</name>
        <dbReference type="ChEBI" id="CHEBI:29108"/>
        <label>1</label>
    </ligand>
</feature>
<evidence type="ECO:0000256" key="13">
    <source>
        <dbReference type="ARBA" id="ARBA00023288"/>
    </source>
</evidence>
<dbReference type="GO" id="GO:0016540">
    <property type="term" value="P:protein autoprocessing"/>
    <property type="evidence" value="ECO:0007669"/>
    <property type="project" value="InterPro"/>
</dbReference>
<dbReference type="InterPro" id="IPR003587">
    <property type="entry name" value="Hint_dom_N"/>
</dbReference>
<accession>A0A8S4N2Z6</accession>
<feature type="signal peptide" evidence="18">
    <location>
        <begin position="1"/>
        <end position="25"/>
    </location>
</feature>
<feature type="binding site" evidence="16">
    <location>
        <position position="142"/>
    </location>
    <ligand>
        <name>Zn(2+)</name>
        <dbReference type="ChEBI" id="CHEBI:29105"/>
    </ligand>
</feature>
<feature type="binding site" evidence="16">
    <location>
        <position position="92"/>
    </location>
    <ligand>
        <name>Ca(2+)</name>
        <dbReference type="ChEBI" id="CHEBI:29108"/>
        <label>2</label>
    </ligand>
</feature>
<name>A0A8S4N2Z6_OWEFU</name>
<comment type="subcellular location">
    <molecule>Sonic hedgehog protein</molecule>
    <subcellularLocation>
        <location evidence="17">Endoplasmic reticulum membrane</location>
    </subcellularLocation>
    <subcellularLocation>
        <location evidence="17">Golgi apparatus membrane</location>
    </subcellularLocation>
</comment>
<feature type="chain" id="PRO_5035944890" description="Hedgehog protein" evidence="18">
    <location>
        <begin position="26"/>
        <end position="411"/>
    </location>
</feature>
<protein>
    <recommendedName>
        <fullName evidence="17">Hedgehog protein</fullName>
    </recommendedName>
</protein>
<organism evidence="21 22">
    <name type="scientific">Owenia fusiformis</name>
    <name type="common">Polychaete worm</name>
    <dbReference type="NCBI Taxonomy" id="6347"/>
    <lineage>
        <taxon>Eukaryota</taxon>
        <taxon>Metazoa</taxon>
        <taxon>Spiralia</taxon>
        <taxon>Lophotrochozoa</taxon>
        <taxon>Annelida</taxon>
        <taxon>Polychaeta</taxon>
        <taxon>Sedentaria</taxon>
        <taxon>Canalipalpata</taxon>
        <taxon>Sabellida</taxon>
        <taxon>Oweniida</taxon>
        <taxon>Oweniidae</taxon>
        <taxon>Owenia</taxon>
    </lineage>
</organism>
<feature type="site" description="Involved in auto-cleavage" evidence="15">
    <location>
        <position position="268"/>
    </location>
</feature>
<dbReference type="PROSITE" id="PS50817">
    <property type="entry name" value="INTEIN_N_TER"/>
    <property type="match status" value="1"/>
</dbReference>
<reference evidence="21" key="1">
    <citation type="submission" date="2022-03" db="EMBL/GenBank/DDBJ databases">
        <authorList>
            <person name="Martin C."/>
        </authorList>
    </citation>
    <scope>NUCLEOTIDE SEQUENCE</scope>
</reference>
<dbReference type="OrthoDB" id="5212at2759"/>
<proteinExistence type="inferred from homology"/>
<evidence type="ECO:0000256" key="8">
    <source>
        <dbReference type="ARBA" id="ARBA00022801"/>
    </source>
</evidence>
<keyword evidence="9 17" id="KW-0068">Autocatalytic cleavage</keyword>
<keyword evidence="10 16" id="KW-0106">Calcium</keyword>
<gene>
    <name evidence="21" type="ORF">OFUS_LOCUS2883</name>
</gene>
<dbReference type="CDD" id="cd00081">
    <property type="entry name" value="Hint"/>
    <property type="match status" value="1"/>
</dbReference>
<keyword evidence="17" id="KW-0256">Endoplasmic reticulum</keyword>
<evidence type="ECO:0000256" key="18">
    <source>
        <dbReference type="SAM" id="SignalP"/>
    </source>
</evidence>
<keyword evidence="4 17" id="KW-0645">Protease</keyword>
<evidence type="ECO:0000256" key="11">
    <source>
        <dbReference type="ARBA" id="ARBA00023136"/>
    </source>
</evidence>
<dbReference type="FunFam" id="2.170.16.10:FF:000001">
    <property type="entry name" value="Indian hedgehog"/>
    <property type="match status" value="1"/>
</dbReference>
<dbReference type="GO" id="GO:0005509">
    <property type="term" value="F:calcium ion binding"/>
    <property type="evidence" value="ECO:0007669"/>
    <property type="project" value="TreeGrafter"/>
</dbReference>
<dbReference type="InterPro" id="IPR006141">
    <property type="entry name" value="Intein_N"/>
</dbReference>
<evidence type="ECO:0000313" key="22">
    <source>
        <dbReference type="Proteomes" id="UP000749559"/>
    </source>
</evidence>
<keyword evidence="12" id="KW-0564">Palmitate</keyword>
<evidence type="ECO:0000259" key="19">
    <source>
        <dbReference type="SMART" id="SM00305"/>
    </source>
</evidence>
<dbReference type="EMBL" id="CAIIXF020000001">
    <property type="protein sequence ID" value="CAH1775595.1"/>
    <property type="molecule type" value="Genomic_DNA"/>
</dbReference>
<dbReference type="GO" id="GO:0007267">
    <property type="term" value="P:cell-cell signaling"/>
    <property type="evidence" value="ECO:0007669"/>
    <property type="project" value="InterPro"/>
</dbReference>
<feature type="binding site" evidence="16">
    <location>
        <position position="128"/>
    </location>
    <ligand>
        <name>Ca(2+)</name>
        <dbReference type="ChEBI" id="CHEBI:29108"/>
        <label>2</label>
    </ligand>
</feature>
<feature type="domain" description="Hint" evidence="20">
    <location>
        <begin position="198"/>
        <end position="308"/>
    </location>
</feature>
<dbReference type="InterPro" id="IPR003586">
    <property type="entry name" value="Hint_dom_C"/>
</dbReference>
<dbReference type="GO" id="GO:0016539">
    <property type="term" value="P:intein-mediated protein splicing"/>
    <property type="evidence" value="ECO:0007669"/>
    <property type="project" value="InterPro"/>
</dbReference>
<evidence type="ECO:0000256" key="10">
    <source>
        <dbReference type="ARBA" id="ARBA00022837"/>
    </source>
</evidence>
<evidence type="ECO:0000256" key="9">
    <source>
        <dbReference type="ARBA" id="ARBA00022813"/>
    </source>
</evidence>
<evidence type="ECO:0000256" key="2">
    <source>
        <dbReference type="ARBA" id="ARBA00022473"/>
    </source>
</evidence>
<dbReference type="SMART" id="SM00306">
    <property type="entry name" value="HintN"/>
    <property type="match status" value="1"/>
</dbReference>
<keyword evidence="11 17" id="KW-0472">Membrane</keyword>
<dbReference type="GO" id="GO:0005789">
    <property type="term" value="C:endoplasmic reticulum membrane"/>
    <property type="evidence" value="ECO:0007669"/>
    <property type="project" value="UniProtKB-SubCell"/>
</dbReference>
<dbReference type="InterPro" id="IPR009045">
    <property type="entry name" value="Zn_M74/Hedgehog-like"/>
</dbReference>
<comment type="function">
    <molecule>Protein hedgehog</molecule>
    <text evidence="17">The C-terminal part of the hedgehog protein precursor displays an autoproteolysis activity that results in the cleavage of the full-length protein into two parts (N-product and C-product). In addition, the C-terminal part displays a cholesterol transferase activity that results by the covalent attachment of a cholesterol moiety to the C-terminal of the newly generated N-product.</text>
</comment>
<dbReference type="InterPro" id="IPR036844">
    <property type="entry name" value="Hint_dom_sf"/>
</dbReference>
<feature type="site" description="Involved in cholesterol transfer" evidence="15">
    <location>
        <position position="245"/>
    </location>
</feature>
<dbReference type="FunFam" id="3.30.1380.10:FF:000001">
    <property type="entry name" value="Indian hedgehog"/>
    <property type="match status" value="1"/>
</dbReference>
<dbReference type="SUPFAM" id="SSF51294">
    <property type="entry name" value="Hedgehog/intein (Hint) domain"/>
    <property type="match status" value="1"/>
</dbReference>
<dbReference type="GO" id="GO:0000139">
    <property type="term" value="C:Golgi membrane"/>
    <property type="evidence" value="ECO:0007669"/>
    <property type="project" value="UniProtKB-SubCell"/>
</dbReference>
<feature type="binding site" evidence="16">
    <location>
        <position position="127"/>
    </location>
    <ligand>
        <name>Ca(2+)</name>
        <dbReference type="ChEBI" id="CHEBI:29108"/>
        <label>1</label>
    </ligand>
</feature>
<keyword evidence="3 17" id="KW-1003">Cell membrane</keyword>
<evidence type="ECO:0000256" key="6">
    <source>
        <dbReference type="ARBA" id="ARBA00022723"/>
    </source>
</evidence>
<comment type="similarity">
    <text evidence="1 17">Belongs to the hedgehog family.</text>
</comment>
<keyword evidence="13" id="KW-0449">Lipoprotein</keyword>
<evidence type="ECO:0000256" key="7">
    <source>
        <dbReference type="ARBA" id="ARBA00022729"/>
    </source>
</evidence>
<dbReference type="GO" id="GO:0010468">
    <property type="term" value="P:regulation of gene expression"/>
    <property type="evidence" value="ECO:0007669"/>
    <property type="project" value="TreeGrafter"/>
</dbReference>
<dbReference type="Gene3D" id="2.170.16.10">
    <property type="entry name" value="Hedgehog/Intein (Hint) domain"/>
    <property type="match status" value="1"/>
</dbReference>
<evidence type="ECO:0000256" key="5">
    <source>
        <dbReference type="ARBA" id="ARBA00022679"/>
    </source>
</evidence>
<dbReference type="SUPFAM" id="SSF55166">
    <property type="entry name" value="Hedgehog/DD-peptidase"/>
    <property type="match status" value="1"/>
</dbReference>
<dbReference type="GO" id="GO:0005615">
    <property type="term" value="C:extracellular space"/>
    <property type="evidence" value="ECO:0007669"/>
    <property type="project" value="TreeGrafter"/>
</dbReference>
<dbReference type="Pfam" id="PF01079">
    <property type="entry name" value="Hint"/>
    <property type="match status" value="1"/>
</dbReference>
<dbReference type="Gene3D" id="3.30.1380.10">
    <property type="match status" value="1"/>
</dbReference>
<dbReference type="PIRSF" id="PIRSF009400">
    <property type="entry name" value="Peptidase_C46"/>
    <property type="match status" value="1"/>
</dbReference>
<keyword evidence="22" id="KW-1185">Reference proteome</keyword>
<dbReference type="GO" id="GO:0016740">
    <property type="term" value="F:transferase activity"/>
    <property type="evidence" value="ECO:0007669"/>
    <property type="project" value="UniProtKB-KW"/>
</dbReference>
<evidence type="ECO:0000259" key="20">
    <source>
        <dbReference type="SMART" id="SM00306"/>
    </source>
</evidence>
<feature type="binding site" evidence="16">
    <location>
        <position position="128"/>
    </location>
    <ligand>
        <name>Ca(2+)</name>
        <dbReference type="ChEBI" id="CHEBI:29108"/>
        <label>1</label>
    </ligand>
</feature>
<comment type="catalytic activity">
    <reaction evidence="14">
        <text>glycyl-L-cysteinyl-[protein] + cholesterol + H(+) = [protein]-C-terminal glycyl cholesterol ester + N-terminal L-cysteinyl-[protein]</text>
        <dbReference type="Rhea" id="RHEA:59504"/>
        <dbReference type="Rhea" id="RHEA-COMP:12707"/>
        <dbReference type="Rhea" id="RHEA-COMP:15369"/>
        <dbReference type="Rhea" id="RHEA-COMP:15374"/>
        <dbReference type="ChEBI" id="CHEBI:15378"/>
        <dbReference type="ChEBI" id="CHEBI:16113"/>
        <dbReference type="ChEBI" id="CHEBI:65250"/>
        <dbReference type="ChEBI" id="CHEBI:143135"/>
        <dbReference type="ChEBI" id="CHEBI:143140"/>
    </reaction>
    <physiologicalReaction direction="left-to-right" evidence="14">
        <dbReference type="Rhea" id="RHEA:59505"/>
    </physiologicalReaction>
</comment>